<keyword evidence="9" id="KW-1185">Reference proteome</keyword>
<feature type="transmembrane region" description="Helical" evidence="6">
    <location>
        <begin position="170"/>
        <end position="196"/>
    </location>
</feature>
<feature type="transmembrane region" description="Helical" evidence="6">
    <location>
        <begin position="208"/>
        <end position="230"/>
    </location>
</feature>
<sequence>MNATTEGGSKQSDDGDNAIFTQTNIAIWVLTVSSGAFLAVRLWCRHQFSKLWWDDALLLLSWVILLISAAMLSSIIATGYATDQEKIHFYLYQNVGTAMTTLATAWSKVAFAITLSRIVRNRYLKYFLWFVILTANLILVPGMISIWVPACEDDRKVFRPAYPTCMYYGYLQYLGGTTIVYGGVIDVLLALFPWFIVRNLFLNIREKIGLTFAMSLGAITGSIVIFRAFFQLKKTDNNYHFMVFMSIFNFLEPGVTIIAQAIPMFRMLVVNVKKGSMSGSNAVRITSGTAGNKSHVTSQQLRTWNRKAMGDTVQDPDEELLHVRVDRTVHVSSTSVGSGASDSMDDKIYDATIKH</sequence>
<evidence type="ECO:0000313" key="9">
    <source>
        <dbReference type="Proteomes" id="UP001197093"/>
    </source>
</evidence>
<dbReference type="Proteomes" id="UP001197093">
    <property type="component" value="Unassembled WGS sequence"/>
</dbReference>
<keyword evidence="3 6" id="KW-1133">Transmembrane helix</keyword>
<proteinExistence type="inferred from homology"/>
<protein>
    <recommendedName>
        <fullName evidence="7">Rhodopsin domain-containing protein</fullName>
    </recommendedName>
</protein>
<dbReference type="EMBL" id="JAHCVI010000001">
    <property type="protein sequence ID" value="KAG7291218.1"/>
    <property type="molecule type" value="Genomic_DNA"/>
</dbReference>
<feature type="transmembrane region" description="Helical" evidence="6">
    <location>
        <begin position="242"/>
        <end position="265"/>
    </location>
</feature>
<dbReference type="AlphaFoldDB" id="A0AAD4F5M4"/>
<gene>
    <name evidence="8" type="ORF">NEMBOFW57_001230</name>
</gene>
<keyword evidence="4 6" id="KW-0472">Membrane</keyword>
<evidence type="ECO:0000259" key="7">
    <source>
        <dbReference type="Pfam" id="PF20684"/>
    </source>
</evidence>
<dbReference type="Pfam" id="PF20684">
    <property type="entry name" value="Fung_rhodopsin"/>
    <property type="match status" value="1"/>
</dbReference>
<organism evidence="8 9">
    <name type="scientific">Staphylotrichum longicolle</name>
    <dbReference type="NCBI Taxonomy" id="669026"/>
    <lineage>
        <taxon>Eukaryota</taxon>
        <taxon>Fungi</taxon>
        <taxon>Dikarya</taxon>
        <taxon>Ascomycota</taxon>
        <taxon>Pezizomycotina</taxon>
        <taxon>Sordariomycetes</taxon>
        <taxon>Sordariomycetidae</taxon>
        <taxon>Sordariales</taxon>
        <taxon>Chaetomiaceae</taxon>
        <taxon>Staphylotrichum</taxon>
    </lineage>
</organism>
<evidence type="ECO:0000256" key="3">
    <source>
        <dbReference type="ARBA" id="ARBA00022989"/>
    </source>
</evidence>
<evidence type="ECO:0000256" key="6">
    <source>
        <dbReference type="SAM" id="Phobius"/>
    </source>
</evidence>
<feature type="transmembrane region" description="Helical" evidence="6">
    <location>
        <begin position="127"/>
        <end position="150"/>
    </location>
</feature>
<dbReference type="InterPro" id="IPR049326">
    <property type="entry name" value="Rhodopsin_dom_fungi"/>
</dbReference>
<evidence type="ECO:0000256" key="5">
    <source>
        <dbReference type="ARBA" id="ARBA00038359"/>
    </source>
</evidence>
<dbReference type="InterPro" id="IPR052337">
    <property type="entry name" value="SAT4-like"/>
</dbReference>
<comment type="caution">
    <text evidence="8">The sequence shown here is derived from an EMBL/GenBank/DDBJ whole genome shotgun (WGS) entry which is preliminary data.</text>
</comment>
<keyword evidence="2 6" id="KW-0812">Transmembrane</keyword>
<dbReference type="PANTHER" id="PTHR33048:SF42">
    <property type="entry name" value="INTEGRAL MEMBRANE PROTEIN"/>
    <property type="match status" value="1"/>
</dbReference>
<dbReference type="PANTHER" id="PTHR33048">
    <property type="entry name" value="PTH11-LIKE INTEGRAL MEMBRANE PROTEIN (AFU_ORTHOLOGUE AFUA_5G11245)"/>
    <property type="match status" value="1"/>
</dbReference>
<feature type="transmembrane region" description="Helical" evidence="6">
    <location>
        <begin position="56"/>
        <end position="77"/>
    </location>
</feature>
<evidence type="ECO:0000256" key="4">
    <source>
        <dbReference type="ARBA" id="ARBA00023136"/>
    </source>
</evidence>
<comment type="subcellular location">
    <subcellularLocation>
        <location evidence="1">Membrane</location>
        <topology evidence="1">Multi-pass membrane protein</topology>
    </subcellularLocation>
</comment>
<feature type="transmembrane region" description="Helical" evidence="6">
    <location>
        <begin position="25"/>
        <end position="44"/>
    </location>
</feature>
<evidence type="ECO:0000256" key="1">
    <source>
        <dbReference type="ARBA" id="ARBA00004141"/>
    </source>
</evidence>
<evidence type="ECO:0000256" key="2">
    <source>
        <dbReference type="ARBA" id="ARBA00022692"/>
    </source>
</evidence>
<comment type="similarity">
    <text evidence="5">Belongs to the SAT4 family.</text>
</comment>
<feature type="domain" description="Rhodopsin" evidence="7">
    <location>
        <begin position="40"/>
        <end position="269"/>
    </location>
</feature>
<reference evidence="8" key="1">
    <citation type="submission" date="2023-02" db="EMBL/GenBank/DDBJ databases">
        <authorList>
            <person name="Palmer J.M."/>
        </authorList>
    </citation>
    <scope>NUCLEOTIDE SEQUENCE</scope>
    <source>
        <strain evidence="8">FW57</strain>
    </source>
</reference>
<evidence type="ECO:0000313" key="8">
    <source>
        <dbReference type="EMBL" id="KAG7291218.1"/>
    </source>
</evidence>
<feature type="transmembrane region" description="Helical" evidence="6">
    <location>
        <begin position="89"/>
        <end position="115"/>
    </location>
</feature>
<name>A0AAD4F5M4_9PEZI</name>
<accession>A0AAD4F5M4</accession>
<dbReference type="GO" id="GO:0016020">
    <property type="term" value="C:membrane"/>
    <property type="evidence" value="ECO:0007669"/>
    <property type="project" value="UniProtKB-SubCell"/>
</dbReference>